<reference evidence="1 2" key="1">
    <citation type="submission" date="2011-12" db="EMBL/GenBank/DDBJ databases">
        <title>The Genome Sequence of Prevotella maculosa OT 289.</title>
        <authorList>
            <consortium name="The Broad Institute Genome Sequencing Platform"/>
            <person name="Earl A."/>
            <person name="Ward D."/>
            <person name="Feldgarden M."/>
            <person name="Gevers D."/>
            <person name="Izard J."/>
            <person name="Blanton J.M."/>
            <person name="Mathney J."/>
            <person name="Tanner A.C."/>
            <person name="Dewhirst F.E."/>
            <person name="Young S.K."/>
            <person name="Zeng Q."/>
            <person name="Gargeya S."/>
            <person name="Fitzgerald M."/>
            <person name="Haas B."/>
            <person name="Abouelleil A."/>
            <person name="Alvarado L."/>
            <person name="Arachchi H.M."/>
            <person name="Berlin A."/>
            <person name="Chapman S.B."/>
            <person name="Gearin G."/>
            <person name="Goldberg J."/>
            <person name="Griggs A."/>
            <person name="Gujja S."/>
            <person name="Hansen M."/>
            <person name="Heiman D."/>
            <person name="Howarth C."/>
            <person name="Larimer J."/>
            <person name="Lui A."/>
            <person name="MacDonald P.J.P."/>
            <person name="McCowen C."/>
            <person name="Montmayeur A."/>
            <person name="Murphy C."/>
            <person name="Neiman D."/>
            <person name="Pearson M."/>
            <person name="Priest M."/>
            <person name="Roberts A."/>
            <person name="Saif S."/>
            <person name="Shea T."/>
            <person name="Sisk P."/>
            <person name="Stolte C."/>
            <person name="Sykes S."/>
            <person name="Wortman J."/>
            <person name="Nusbaum C."/>
            <person name="Birren B."/>
        </authorList>
    </citation>
    <scope>NUCLEOTIDE SEQUENCE [LARGE SCALE GENOMIC DNA]</scope>
    <source>
        <strain evidence="1 2">OT 289</strain>
    </source>
</reference>
<name>H1HJK3_9BACT</name>
<protein>
    <submittedName>
        <fullName evidence="1">Uncharacterized protein</fullName>
    </submittedName>
</protein>
<comment type="caution">
    <text evidence="1">The sequence shown here is derived from an EMBL/GenBank/DDBJ whole genome shotgun (WGS) entry which is preliminary data.</text>
</comment>
<accession>H1HJK3</accession>
<dbReference type="AlphaFoldDB" id="H1HJK3"/>
<dbReference type="Proteomes" id="UP000003167">
    <property type="component" value="Unassembled WGS sequence"/>
</dbReference>
<dbReference type="EMBL" id="AGEK01000014">
    <property type="protein sequence ID" value="EHO73773.1"/>
    <property type="molecule type" value="Genomic_DNA"/>
</dbReference>
<evidence type="ECO:0000313" key="2">
    <source>
        <dbReference type="Proteomes" id="UP000003167"/>
    </source>
</evidence>
<gene>
    <name evidence="1" type="ORF">HMPREF9944_00347</name>
</gene>
<evidence type="ECO:0000313" key="1">
    <source>
        <dbReference type="EMBL" id="EHO73773.1"/>
    </source>
</evidence>
<organism evidence="1 2">
    <name type="scientific">Segatella maculosa OT 289</name>
    <dbReference type="NCBI Taxonomy" id="999422"/>
    <lineage>
        <taxon>Bacteria</taxon>
        <taxon>Pseudomonadati</taxon>
        <taxon>Bacteroidota</taxon>
        <taxon>Bacteroidia</taxon>
        <taxon>Bacteroidales</taxon>
        <taxon>Prevotellaceae</taxon>
        <taxon>Segatella</taxon>
    </lineage>
</organism>
<dbReference type="HOGENOM" id="CLU_1738878_0_0_10"/>
<keyword evidence="2" id="KW-1185">Reference proteome</keyword>
<dbReference type="PATRIC" id="fig|999422.3.peg.343"/>
<proteinExistence type="predicted"/>
<sequence>MEDEYSFYIFLFLPWEKMFSVKISFVVHGRRTFFLHFLASSADEEILFTFYYLRPWTTSVLFLFYYLPSRRTSIPFLFFVNPMLQRHSFSCFFFMGLISNSHRVERCTNFLIMKSAGHAAGQDRMEAIHALHTRASQDNGSGFAERLHEG</sequence>